<feature type="transmembrane region" description="Helical" evidence="1">
    <location>
        <begin position="100"/>
        <end position="118"/>
    </location>
</feature>
<evidence type="ECO:0000256" key="1">
    <source>
        <dbReference type="SAM" id="Phobius"/>
    </source>
</evidence>
<name>A0A4R8MU70_LEPME</name>
<feature type="transmembrane region" description="Helical" evidence="1">
    <location>
        <begin position="40"/>
        <end position="61"/>
    </location>
</feature>
<dbReference type="EMBL" id="SORO01000001">
    <property type="protein sequence ID" value="TDY72960.1"/>
    <property type="molecule type" value="Genomic_DNA"/>
</dbReference>
<keyword evidence="1" id="KW-1133">Transmembrane helix</keyword>
<dbReference type="Proteomes" id="UP000294684">
    <property type="component" value="Unassembled WGS sequence"/>
</dbReference>
<dbReference type="STRING" id="1193051.LEP1GSC017_2026"/>
<gene>
    <name evidence="2" type="ORF">CLV96_1976</name>
</gene>
<protein>
    <submittedName>
        <fullName evidence="2">Uncharacterized protein</fullName>
    </submittedName>
</protein>
<proteinExistence type="predicted"/>
<evidence type="ECO:0000313" key="3">
    <source>
        <dbReference type="Proteomes" id="UP000294684"/>
    </source>
</evidence>
<keyword evidence="1" id="KW-0812">Transmembrane</keyword>
<comment type="caution">
    <text evidence="2">The sequence shown here is derived from an EMBL/GenBank/DDBJ whole genome shotgun (WGS) entry which is preliminary data.</text>
</comment>
<feature type="transmembrane region" description="Helical" evidence="1">
    <location>
        <begin position="134"/>
        <end position="153"/>
    </location>
</feature>
<keyword evidence="3" id="KW-1185">Reference proteome</keyword>
<keyword evidence="1" id="KW-0472">Membrane</keyword>
<dbReference type="OrthoDB" id="9888437at2"/>
<dbReference type="RefSeq" id="WP_004785427.1">
    <property type="nucleotide sequence ID" value="NZ_RQGE01000010.1"/>
</dbReference>
<dbReference type="AlphaFoldDB" id="A0A4R8MU70"/>
<feature type="transmembrane region" description="Helical" evidence="1">
    <location>
        <begin position="12"/>
        <end position="34"/>
    </location>
</feature>
<evidence type="ECO:0000313" key="2">
    <source>
        <dbReference type="EMBL" id="TDY72960.1"/>
    </source>
</evidence>
<organism evidence="2 3">
    <name type="scientific">Leptospira meyeri</name>
    <dbReference type="NCBI Taxonomy" id="29508"/>
    <lineage>
        <taxon>Bacteria</taxon>
        <taxon>Pseudomonadati</taxon>
        <taxon>Spirochaetota</taxon>
        <taxon>Spirochaetia</taxon>
        <taxon>Leptospirales</taxon>
        <taxon>Leptospiraceae</taxon>
        <taxon>Leptospira</taxon>
    </lineage>
</organism>
<sequence length="155" mass="17703">MLFFRPIAKAILVHNLSQSILIVISFFLGIVLSGLGMNPFAYYGLVAFLPNMIGLIILYLLSTISFRFWFAAIDSSYVCSIALMLYWLGNAFFSNSLFPIHLQWTCGIFMVSAIVIRLKKSDTNKTMPNQKRRWIPTAILGLVILLFSFLPQIRW</sequence>
<feature type="transmembrane region" description="Helical" evidence="1">
    <location>
        <begin position="68"/>
        <end position="88"/>
    </location>
</feature>
<accession>A0A4R8MU70</accession>
<reference evidence="2 3" key="1">
    <citation type="submission" date="2019-03" db="EMBL/GenBank/DDBJ databases">
        <title>Genomic Encyclopedia of Archaeal and Bacterial Type Strains, Phase II (KMG-II): from individual species to whole genera.</title>
        <authorList>
            <person name="Goeker M."/>
        </authorList>
    </citation>
    <scope>NUCLEOTIDE SEQUENCE [LARGE SCALE GENOMIC DNA]</scope>
    <source>
        <strain evidence="2 3">DSM 21537</strain>
    </source>
</reference>